<proteinExistence type="predicted"/>
<dbReference type="AlphaFoldDB" id="A0A7W8DXY8"/>
<dbReference type="RefSeq" id="WP_184254958.1">
    <property type="nucleotide sequence ID" value="NZ_JACHIH010000004.1"/>
</dbReference>
<dbReference type="EMBL" id="JACHIH010000004">
    <property type="protein sequence ID" value="MBB5046265.1"/>
    <property type="molecule type" value="Genomic_DNA"/>
</dbReference>
<reference evidence="1 2" key="1">
    <citation type="submission" date="2020-08" db="EMBL/GenBank/DDBJ databases">
        <title>Genomic Encyclopedia of Type Strains, Phase IV (KMG-IV): sequencing the most valuable type-strain genomes for metagenomic binning, comparative biology and taxonomic classification.</title>
        <authorList>
            <person name="Goeker M."/>
        </authorList>
    </citation>
    <scope>NUCLEOTIDE SEQUENCE [LARGE SCALE GENOMIC DNA]</scope>
    <source>
        <strain evidence="1 2">DSM 12706</strain>
    </source>
</reference>
<gene>
    <name evidence="1" type="ORF">HNR60_001010</name>
</gene>
<evidence type="ECO:0000313" key="1">
    <source>
        <dbReference type="EMBL" id="MBB5046265.1"/>
    </source>
</evidence>
<name>A0A7W8DXY8_9BRAD</name>
<sequence>MRLKRLVLPGKFVDAYVYFDFAWLFSKDGVVRAFDLARYCEKRLNGESDAAVALFSNNQLLPQYQGGREASALTQLLSSDEAIEVAAPDVDNFSYIFRAGAGCRSVLDVRFYNRRAFVGADNGIQQFLALGREDLQVREIGFSASANLRHQRVSDLPARQIRGRLGAVAAACGPAGGVVGFGAATDDPNWRITFKPFAERCFGIELNQHAVSCIAGSTAVERYGVSGQKVQQQPTRGVFRDDEQDSVELTDVKGRDFELQDAKINRRIADLPGANRTFLFKDTLWVLADDGFYYFRLAQNDERPVSRFVKMTKPPERVLSASGSKAGIIVESDDQVFVLNQNIWRTLLSEPVHSVRGYPSSKRFQHLITAVTRDRVELTAIL</sequence>
<protein>
    <submittedName>
        <fullName evidence="1">Uncharacterized protein</fullName>
    </submittedName>
</protein>
<accession>A0A7W8DXY8</accession>
<comment type="caution">
    <text evidence="1">The sequence shown here is derived from an EMBL/GenBank/DDBJ whole genome shotgun (WGS) entry which is preliminary data.</text>
</comment>
<organism evidence="1 2">
    <name type="scientific">Rhodopseudomonas rhenobacensis</name>
    <dbReference type="NCBI Taxonomy" id="87461"/>
    <lineage>
        <taxon>Bacteria</taxon>
        <taxon>Pseudomonadati</taxon>
        <taxon>Pseudomonadota</taxon>
        <taxon>Alphaproteobacteria</taxon>
        <taxon>Hyphomicrobiales</taxon>
        <taxon>Nitrobacteraceae</taxon>
        <taxon>Rhodopseudomonas</taxon>
    </lineage>
</organism>
<evidence type="ECO:0000313" key="2">
    <source>
        <dbReference type="Proteomes" id="UP000542353"/>
    </source>
</evidence>
<dbReference type="Proteomes" id="UP000542353">
    <property type="component" value="Unassembled WGS sequence"/>
</dbReference>
<keyword evidence="2" id="KW-1185">Reference proteome</keyword>